<proteinExistence type="predicted"/>
<keyword evidence="2" id="KW-1185">Reference proteome</keyword>
<dbReference type="Proteomes" id="UP000789901">
    <property type="component" value="Unassembled WGS sequence"/>
</dbReference>
<gene>
    <name evidence="1" type="ORF">GMARGA_LOCUS23016</name>
</gene>
<reference evidence="1 2" key="1">
    <citation type="submission" date="2021-06" db="EMBL/GenBank/DDBJ databases">
        <authorList>
            <person name="Kallberg Y."/>
            <person name="Tangrot J."/>
            <person name="Rosling A."/>
        </authorList>
    </citation>
    <scope>NUCLEOTIDE SEQUENCE [LARGE SCALE GENOMIC DNA]</scope>
    <source>
        <strain evidence="1 2">120-4 pot B 10/14</strain>
    </source>
</reference>
<sequence length="367" mass="42108">DDEFIDDGTSDALKNQSFDDFTKVNEDNSNKDEFNNSDKVLFTKRFNSMDDRRKWKLKSGNFVENILYDLGSFTQEELKEIIETTTSPQELQIEDDLLNYIDTFAKDSTKDIREALYAPHPKFCREYDPFKDFAYEHVRTTVSDWVRLLEMQPNPLSLRDFPESEKAGIASSDRKNRNRGLSGINKMRRKIIGKKGDGYLREFGSTITDWAASEVGHKWDGEKGTKLLKECGLSLPKNLKDIFISLSRKINFCEEKIRKIRVPGFILSGAVLIKIILDCPNGYVCRITRDSPLEIYADVSQFNKTLDALISIIYAKIMKSMEVVNGAFSNDNNVNRWKNSGRKPQEIIIPDCHQTPKKGKKGKKGRS</sequence>
<accession>A0ABN7VV02</accession>
<name>A0ABN7VV02_GIGMA</name>
<evidence type="ECO:0000313" key="2">
    <source>
        <dbReference type="Proteomes" id="UP000789901"/>
    </source>
</evidence>
<comment type="caution">
    <text evidence="1">The sequence shown here is derived from an EMBL/GenBank/DDBJ whole genome shotgun (WGS) entry which is preliminary data.</text>
</comment>
<protein>
    <submittedName>
        <fullName evidence="1">10176_t:CDS:1</fullName>
    </submittedName>
</protein>
<organism evidence="1 2">
    <name type="scientific">Gigaspora margarita</name>
    <dbReference type="NCBI Taxonomy" id="4874"/>
    <lineage>
        <taxon>Eukaryota</taxon>
        <taxon>Fungi</taxon>
        <taxon>Fungi incertae sedis</taxon>
        <taxon>Mucoromycota</taxon>
        <taxon>Glomeromycotina</taxon>
        <taxon>Glomeromycetes</taxon>
        <taxon>Diversisporales</taxon>
        <taxon>Gigasporaceae</taxon>
        <taxon>Gigaspora</taxon>
    </lineage>
</organism>
<dbReference type="EMBL" id="CAJVQB010022920">
    <property type="protein sequence ID" value="CAG8800662.1"/>
    <property type="molecule type" value="Genomic_DNA"/>
</dbReference>
<evidence type="ECO:0000313" key="1">
    <source>
        <dbReference type="EMBL" id="CAG8800662.1"/>
    </source>
</evidence>
<feature type="non-terminal residue" evidence="1">
    <location>
        <position position="1"/>
    </location>
</feature>